<comment type="function">
    <text evidence="6">Toxic component of a toxin-antitoxin (TA) system. An RNase.</text>
</comment>
<dbReference type="RefSeq" id="WP_106581148.1">
    <property type="nucleotide sequence ID" value="NZ_PYGA01000001.1"/>
</dbReference>
<keyword evidence="1 6" id="KW-1277">Toxin-antitoxin system</keyword>
<evidence type="ECO:0000256" key="1">
    <source>
        <dbReference type="ARBA" id="ARBA00022649"/>
    </source>
</evidence>
<evidence type="ECO:0000256" key="5">
    <source>
        <dbReference type="ARBA" id="ARBA00022842"/>
    </source>
</evidence>
<dbReference type="Pfam" id="PF01850">
    <property type="entry name" value="PIN"/>
    <property type="match status" value="1"/>
</dbReference>
<dbReference type="Gene3D" id="3.40.50.1010">
    <property type="entry name" value="5'-nuclease"/>
    <property type="match status" value="1"/>
</dbReference>
<feature type="domain" description="PIN" evidence="7">
    <location>
        <begin position="2"/>
        <end position="122"/>
    </location>
</feature>
<dbReference type="PANTHER" id="PTHR38826:SF5">
    <property type="entry name" value="RIBONUCLEASE VAPC13"/>
    <property type="match status" value="1"/>
</dbReference>
<dbReference type="InterPro" id="IPR022907">
    <property type="entry name" value="VapC_family"/>
</dbReference>
<evidence type="ECO:0000313" key="8">
    <source>
        <dbReference type="EMBL" id="PSL00988.1"/>
    </source>
</evidence>
<feature type="binding site" evidence="6">
    <location>
        <position position="99"/>
    </location>
    <ligand>
        <name>Mg(2+)</name>
        <dbReference type="ChEBI" id="CHEBI:18420"/>
    </ligand>
</feature>
<accession>A0A2P8DUU1</accession>
<dbReference type="OrthoDB" id="4726629at2"/>
<comment type="similarity">
    <text evidence="6">Belongs to the PINc/VapC protein family.</text>
</comment>
<dbReference type="GO" id="GO:0000287">
    <property type="term" value="F:magnesium ion binding"/>
    <property type="evidence" value="ECO:0007669"/>
    <property type="project" value="UniProtKB-UniRule"/>
</dbReference>
<dbReference type="GO" id="GO:0090729">
    <property type="term" value="F:toxin activity"/>
    <property type="evidence" value="ECO:0007669"/>
    <property type="project" value="UniProtKB-KW"/>
</dbReference>
<keyword evidence="5 6" id="KW-0460">Magnesium</keyword>
<evidence type="ECO:0000256" key="2">
    <source>
        <dbReference type="ARBA" id="ARBA00022722"/>
    </source>
</evidence>
<comment type="cofactor">
    <cofactor evidence="6">
        <name>Mg(2+)</name>
        <dbReference type="ChEBI" id="CHEBI:18420"/>
    </cofactor>
</comment>
<dbReference type="SUPFAM" id="SSF88723">
    <property type="entry name" value="PIN domain-like"/>
    <property type="match status" value="1"/>
</dbReference>
<proteinExistence type="inferred from homology"/>
<keyword evidence="6" id="KW-0800">Toxin</keyword>
<dbReference type="GO" id="GO:0016787">
    <property type="term" value="F:hydrolase activity"/>
    <property type="evidence" value="ECO:0007669"/>
    <property type="project" value="UniProtKB-KW"/>
</dbReference>
<dbReference type="InterPro" id="IPR029060">
    <property type="entry name" value="PIN-like_dom_sf"/>
</dbReference>
<dbReference type="GO" id="GO:0004540">
    <property type="term" value="F:RNA nuclease activity"/>
    <property type="evidence" value="ECO:0007669"/>
    <property type="project" value="InterPro"/>
</dbReference>
<gene>
    <name evidence="6" type="primary">vapC</name>
    <name evidence="8" type="ORF">CLV63_101467</name>
</gene>
<evidence type="ECO:0000256" key="4">
    <source>
        <dbReference type="ARBA" id="ARBA00022801"/>
    </source>
</evidence>
<keyword evidence="2 6" id="KW-0540">Nuclease</keyword>
<reference evidence="8 9" key="1">
    <citation type="submission" date="2018-03" db="EMBL/GenBank/DDBJ databases">
        <title>Genomic Encyclopedia of Archaeal and Bacterial Type Strains, Phase II (KMG-II): from individual species to whole genera.</title>
        <authorList>
            <person name="Goeker M."/>
        </authorList>
    </citation>
    <scope>NUCLEOTIDE SEQUENCE [LARGE SCALE GENOMIC DNA]</scope>
    <source>
        <strain evidence="8 9">DSM 45312</strain>
    </source>
</reference>
<dbReference type="InterPro" id="IPR002716">
    <property type="entry name" value="PIN_dom"/>
</dbReference>
<dbReference type="AlphaFoldDB" id="A0A2P8DUU1"/>
<dbReference type="EC" id="3.1.-.-" evidence="6"/>
<dbReference type="PANTHER" id="PTHR38826">
    <property type="entry name" value="RIBONUCLEASE VAPC13"/>
    <property type="match status" value="1"/>
</dbReference>
<dbReference type="HAMAP" id="MF_00265">
    <property type="entry name" value="VapC_Nob1"/>
    <property type="match status" value="1"/>
</dbReference>
<dbReference type="Proteomes" id="UP000240542">
    <property type="component" value="Unassembled WGS sequence"/>
</dbReference>
<comment type="caution">
    <text evidence="8">The sequence shown here is derived from an EMBL/GenBank/DDBJ whole genome shotgun (WGS) entry which is preliminary data.</text>
</comment>
<sequence>MIVLDTTVLVFAVGTEHPLRSPCRRLIEAVMNDRIEATTTVEVIQEFAHIRSKRRSRADAAVHAANYLDMLSPLLMVEEGVLRAGLSVFAGHERLGSFDSVLAAAARSNGAAALVSADRAFSTCTDVAHVFPDDAGVKGLIGA</sequence>
<evidence type="ECO:0000256" key="6">
    <source>
        <dbReference type="HAMAP-Rule" id="MF_00265"/>
    </source>
</evidence>
<keyword evidence="9" id="KW-1185">Reference proteome</keyword>
<name>A0A2P8DUU1_9ACTN</name>
<dbReference type="InterPro" id="IPR052106">
    <property type="entry name" value="PINc/VapC_TA"/>
</dbReference>
<dbReference type="EMBL" id="PYGA01000001">
    <property type="protein sequence ID" value="PSL00988.1"/>
    <property type="molecule type" value="Genomic_DNA"/>
</dbReference>
<evidence type="ECO:0000313" key="9">
    <source>
        <dbReference type="Proteomes" id="UP000240542"/>
    </source>
</evidence>
<evidence type="ECO:0000256" key="3">
    <source>
        <dbReference type="ARBA" id="ARBA00022723"/>
    </source>
</evidence>
<evidence type="ECO:0000259" key="7">
    <source>
        <dbReference type="Pfam" id="PF01850"/>
    </source>
</evidence>
<protein>
    <recommendedName>
        <fullName evidence="6">Ribonuclease VapC</fullName>
        <shortName evidence="6">RNase VapC</shortName>
        <ecNumber evidence="6">3.1.-.-</ecNumber>
    </recommendedName>
    <alternativeName>
        <fullName evidence="6">Toxin VapC</fullName>
    </alternativeName>
</protein>
<keyword evidence="3 6" id="KW-0479">Metal-binding</keyword>
<organism evidence="8 9">
    <name type="scientific">Murinocardiopsis flavida</name>
    <dbReference type="NCBI Taxonomy" id="645275"/>
    <lineage>
        <taxon>Bacteria</taxon>
        <taxon>Bacillati</taxon>
        <taxon>Actinomycetota</taxon>
        <taxon>Actinomycetes</taxon>
        <taxon>Streptosporangiales</taxon>
        <taxon>Nocardiopsidaceae</taxon>
        <taxon>Murinocardiopsis</taxon>
    </lineage>
</organism>
<keyword evidence="4 6" id="KW-0378">Hydrolase</keyword>
<feature type="binding site" evidence="6">
    <location>
        <position position="5"/>
    </location>
    <ligand>
        <name>Mg(2+)</name>
        <dbReference type="ChEBI" id="CHEBI:18420"/>
    </ligand>
</feature>